<dbReference type="AlphaFoldDB" id="A0A915K345"/>
<reference evidence="2" key="1">
    <citation type="submission" date="2022-11" db="UniProtKB">
        <authorList>
            <consortium name="WormBaseParasite"/>
        </authorList>
    </citation>
    <scope>IDENTIFICATION</scope>
</reference>
<dbReference type="WBParaSite" id="nRc.2.0.1.t32253-RA">
    <property type="protein sequence ID" value="nRc.2.0.1.t32253-RA"/>
    <property type="gene ID" value="nRc.2.0.1.g32253"/>
</dbReference>
<name>A0A915K345_ROMCU</name>
<protein>
    <submittedName>
        <fullName evidence="2">Uncharacterized protein</fullName>
    </submittedName>
</protein>
<evidence type="ECO:0000313" key="1">
    <source>
        <dbReference type="Proteomes" id="UP000887565"/>
    </source>
</evidence>
<dbReference type="Proteomes" id="UP000887565">
    <property type="component" value="Unplaced"/>
</dbReference>
<accession>A0A915K345</accession>
<sequence>MPNQRSNAQSPLLTLSDKIRLLQSDMVRLTAHTQQQAPALRNLMQPTQPFVNDQNACDPPLGAHLQMCSFHGCCTHNNASCPAQHPNSASPSNTVISSANPCYFCQMRVHPID</sequence>
<proteinExistence type="predicted"/>
<organism evidence="1 2">
    <name type="scientific">Romanomermis culicivorax</name>
    <name type="common">Nematode worm</name>
    <dbReference type="NCBI Taxonomy" id="13658"/>
    <lineage>
        <taxon>Eukaryota</taxon>
        <taxon>Metazoa</taxon>
        <taxon>Ecdysozoa</taxon>
        <taxon>Nematoda</taxon>
        <taxon>Enoplea</taxon>
        <taxon>Dorylaimia</taxon>
        <taxon>Mermithida</taxon>
        <taxon>Mermithoidea</taxon>
        <taxon>Mermithidae</taxon>
        <taxon>Romanomermis</taxon>
    </lineage>
</organism>
<evidence type="ECO:0000313" key="2">
    <source>
        <dbReference type="WBParaSite" id="nRc.2.0.1.t32253-RA"/>
    </source>
</evidence>
<keyword evidence="1" id="KW-1185">Reference proteome</keyword>